<dbReference type="SUPFAM" id="SSF51126">
    <property type="entry name" value="Pectin lyase-like"/>
    <property type="match status" value="1"/>
</dbReference>
<comment type="subcellular location">
    <subcellularLocation>
        <location evidence="1">Secreted</location>
    </subcellularLocation>
</comment>
<dbReference type="InterPro" id="IPR039448">
    <property type="entry name" value="Beta_helix"/>
</dbReference>
<feature type="signal peptide" evidence="5">
    <location>
        <begin position="1"/>
        <end position="43"/>
    </location>
</feature>
<comment type="caution">
    <text evidence="8">The sequence shown here is derived from an EMBL/GenBank/DDBJ whole genome shotgun (WGS) entry which is preliminary data.</text>
</comment>
<dbReference type="SMART" id="SM00710">
    <property type="entry name" value="PbH1"/>
    <property type="match status" value="5"/>
</dbReference>
<evidence type="ECO:0000256" key="3">
    <source>
        <dbReference type="ARBA" id="ARBA00022729"/>
    </source>
</evidence>
<dbReference type="InterPro" id="IPR012334">
    <property type="entry name" value="Pectin_lyas_fold"/>
</dbReference>
<feature type="domain" description="Right handed beta helix" evidence="7">
    <location>
        <begin position="216"/>
        <end position="385"/>
    </location>
</feature>
<protein>
    <submittedName>
        <fullName evidence="8">DUF1565 domain-containing protein</fullName>
    </submittedName>
</protein>
<dbReference type="PANTHER" id="PTHR40088:SF2">
    <property type="entry name" value="SECRETED SUGAR HYDROLASE"/>
    <property type="match status" value="1"/>
</dbReference>
<dbReference type="AlphaFoldDB" id="A0A848HIJ0"/>
<evidence type="ECO:0000256" key="2">
    <source>
        <dbReference type="ARBA" id="ARBA00022525"/>
    </source>
</evidence>
<feature type="domain" description="DUF1565" evidence="6">
    <location>
        <begin position="112"/>
        <end position="149"/>
    </location>
</feature>
<name>A0A848HIJ0_9BURK</name>
<keyword evidence="3 5" id="KW-0732">Signal</keyword>
<dbReference type="PANTHER" id="PTHR40088">
    <property type="entry name" value="PECTATE LYASE (EUROFUNG)"/>
    <property type="match status" value="1"/>
</dbReference>
<sequence>MSSLKVGTILMIKLTTIAPDLRINALLCCSAAVLLTAAASAAAAPDAFDIQGYNGGAVADVSATQTEVAPASTPLSRRGVRNAPAVASPAPAPSVATAVTPVTSYNYYVSPTGNDAAAGTKAAPFRTLARAVKAVRPNSTVFVAPGTYSGGFRNTISGTASGRIYFVSTTKWGAKIVPPANSTGDVAFDNRGSYVDIIGFEVNGSAIQSGTKWRYGIYNGGSYDSIRDNYVHHIAKTIPCTSGGGSAIGADSYYKGVKADIVSNVVHDIGPTACHFVQGIYMSTSGTIKNNVVYRVAEAAIHLWHDANNVIITNNTVTSSGTGIIVGGGDYYFTTAGANNVHVYNNIVYDNKYGISEQGRTGTSNTYRNNLVYQNTYPWTLKNGLKHTGTVATVPGFTSYSRTGTQNLKITSGSAAVARGTSTYAHPTDVVGRPRNSSTGFDIGAYQH</sequence>
<dbReference type="NCBIfam" id="NF041518">
    <property type="entry name" value="choice_anch_Q"/>
    <property type="match status" value="1"/>
</dbReference>
<dbReference type="InterPro" id="IPR006626">
    <property type="entry name" value="PbH1"/>
</dbReference>
<evidence type="ECO:0000256" key="4">
    <source>
        <dbReference type="SAM" id="MobiDB-lite"/>
    </source>
</evidence>
<evidence type="ECO:0000313" key="8">
    <source>
        <dbReference type="EMBL" id="NML60872.1"/>
    </source>
</evidence>
<reference evidence="8 9" key="1">
    <citation type="submission" date="2020-04" db="EMBL/GenBank/DDBJ databases">
        <title>Massilia sp. RP-1-19 isolated from soil.</title>
        <authorList>
            <person name="Dahal R.H."/>
        </authorList>
    </citation>
    <scope>NUCLEOTIDE SEQUENCE [LARGE SCALE GENOMIC DNA]</scope>
    <source>
        <strain evidence="8 9">RP-1-19</strain>
    </source>
</reference>
<gene>
    <name evidence="8" type="ORF">HHL21_07195</name>
</gene>
<evidence type="ECO:0000256" key="1">
    <source>
        <dbReference type="ARBA" id="ARBA00004613"/>
    </source>
</evidence>
<evidence type="ECO:0000259" key="7">
    <source>
        <dbReference type="Pfam" id="PF13229"/>
    </source>
</evidence>
<keyword evidence="2" id="KW-0964">Secreted</keyword>
<evidence type="ECO:0000313" key="9">
    <source>
        <dbReference type="Proteomes" id="UP000583752"/>
    </source>
</evidence>
<dbReference type="InterPro" id="IPR052052">
    <property type="entry name" value="Polysaccharide_Lyase_9"/>
</dbReference>
<dbReference type="GO" id="GO:0005576">
    <property type="term" value="C:extracellular region"/>
    <property type="evidence" value="ECO:0007669"/>
    <property type="project" value="UniProtKB-SubCell"/>
</dbReference>
<feature type="region of interest" description="Disordered" evidence="4">
    <location>
        <begin position="426"/>
        <end position="448"/>
    </location>
</feature>
<dbReference type="Pfam" id="PF07602">
    <property type="entry name" value="DUF1565"/>
    <property type="match status" value="1"/>
</dbReference>
<dbReference type="GO" id="GO:0016837">
    <property type="term" value="F:carbon-oxygen lyase activity, acting on polysaccharides"/>
    <property type="evidence" value="ECO:0007669"/>
    <property type="project" value="TreeGrafter"/>
</dbReference>
<dbReference type="Proteomes" id="UP000583752">
    <property type="component" value="Unassembled WGS sequence"/>
</dbReference>
<evidence type="ECO:0000256" key="5">
    <source>
        <dbReference type="SAM" id="SignalP"/>
    </source>
</evidence>
<proteinExistence type="predicted"/>
<organism evidence="8 9">
    <name type="scientific">Massilia polaris</name>
    <dbReference type="NCBI Taxonomy" id="2728846"/>
    <lineage>
        <taxon>Bacteria</taxon>
        <taxon>Pseudomonadati</taxon>
        <taxon>Pseudomonadota</taxon>
        <taxon>Betaproteobacteria</taxon>
        <taxon>Burkholderiales</taxon>
        <taxon>Oxalobacteraceae</taxon>
        <taxon>Telluria group</taxon>
        <taxon>Massilia</taxon>
    </lineage>
</organism>
<dbReference type="InterPro" id="IPR011459">
    <property type="entry name" value="DUF1565"/>
</dbReference>
<keyword evidence="9" id="KW-1185">Reference proteome</keyword>
<accession>A0A848HIJ0</accession>
<feature type="chain" id="PRO_5032624137" evidence="5">
    <location>
        <begin position="44"/>
        <end position="448"/>
    </location>
</feature>
<dbReference type="Gene3D" id="2.160.20.10">
    <property type="entry name" value="Single-stranded right-handed beta-helix, Pectin lyase-like"/>
    <property type="match status" value="1"/>
</dbReference>
<dbReference type="InterPro" id="IPR059226">
    <property type="entry name" value="Choice_anch_Q_dom"/>
</dbReference>
<dbReference type="Pfam" id="PF13229">
    <property type="entry name" value="Beta_helix"/>
    <property type="match status" value="1"/>
</dbReference>
<dbReference type="InterPro" id="IPR011050">
    <property type="entry name" value="Pectin_lyase_fold/virulence"/>
</dbReference>
<evidence type="ECO:0000259" key="6">
    <source>
        <dbReference type="Pfam" id="PF07602"/>
    </source>
</evidence>
<dbReference type="EMBL" id="JABBGG010000003">
    <property type="protein sequence ID" value="NML60872.1"/>
    <property type="molecule type" value="Genomic_DNA"/>
</dbReference>